<dbReference type="EMBL" id="KV918980">
    <property type="protein sequence ID" value="OSX73761.1"/>
    <property type="molecule type" value="Genomic_DNA"/>
</dbReference>
<accession>A0A1X6NYR1</accession>
<evidence type="ECO:0000313" key="3">
    <source>
        <dbReference type="Proteomes" id="UP000218209"/>
    </source>
</evidence>
<evidence type="ECO:0000256" key="1">
    <source>
        <dbReference type="SAM" id="MobiDB-lite"/>
    </source>
</evidence>
<feature type="compositionally biased region" description="Pro residues" evidence="1">
    <location>
        <begin position="1"/>
        <end position="22"/>
    </location>
</feature>
<evidence type="ECO:0000313" key="2">
    <source>
        <dbReference type="EMBL" id="OSX73761.1"/>
    </source>
</evidence>
<dbReference type="OrthoDB" id="125347at2759"/>
<keyword evidence="3" id="KW-1185">Reference proteome</keyword>
<protein>
    <submittedName>
        <fullName evidence="2">Uncharacterized protein</fullName>
    </submittedName>
</protein>
<organism evidence="2 3">
    <name type="scientific">Porphyra umbilicalis</name>
    <name type="common">Purple laver</name>
    <name type="synonym">Red alga</name>
    <dbReference type="NCBI Taxonomy" id="2786"/>
    <lineage>
        <taxon>Eukaryota</taxon>
        <taxon>Rhodophyta</taxon>
        <taxon>Bangiophyceae</taxon>
        <taxon>Bangiales</taxon>
        <taxon>Bangiaceae</taxon>
        <taxon>Porphyra</taxon>
    </lineage>
</organism>
<dbReference type="Proteomes" id="UP000218209">
    <property type="component" value="Unassembled WGS sequence"/>
</dbReference>
<reference evidence="2 3" key="1">
    <citation type="submission" date="2017-03" db="EMBL/GenBank/DDBJ databases">
        <title>WGS assembly of Porphyra umbilicalis.</title>
        <authorList>
            <person name="Brawley S.H."/>
            <person name="Blouin N.A."/>
            <person name="Ficko-Blean E."/>
            <person name="Wheeler G.L."/>
            <person name="Lohr M."/>
            <person name="Goodson H.V."/>
            <person name="Jenkins J.W."/>
            <person name="Blaby-Haas C.E."/>
            <person name="Helliwell K.E."/>
            <person name="Chan C."/>
            <person name="Marriage T."/>
            <person name="Bhattacharya D."/>
            <person name="Klein A.S."/>
            <person name="Badis Y."/>
            <person name="Brodie J."/>
            <person name="Cao Y."/>
            <person name="Collen J."/>
            <person name="Dittami S.M."/>
            <person name="Gachon C.M."/>
            <person name="Green B.R."/>
            <person name="Karpowicz S."/>
            <person name="Kim J.W."/>
            <person name="Kudahl U."/>
            <person name="Lin S."/>
            <person name="Michel G."/>
            <person name="Mittag M."/>
            <person name="Olson B.J."/>
            <person name="Pangilinan J."/>
            <person name="Peng Y."/>
            <person name="Qiu H."/>
            <person name="Shu S."/>
            <person name="Singer J.T."/>
            <person name="Smith A.G."/>
            <person name="Sprecher B.N."/>
            <person name="Wagner V."/>
            <person name="Wang W."/>
            <person name="Wang Z.-Y."/>
            <person name="Yan J."/>
            <person name="Yarish C."/>
            <person name="Zoeuner-Riek S."/>
            <person name="Zhuang Y."/>
            <person name="Zou Y."/>
            <person name="Lindquist E.A."/>
            <person name="Grimwood J."/>
            <person name="Barry K."/>
            <person name="Rokhsar D.S."/>
            <person name="Schmutz J."/>
            <person name="Stiller J.W."/>
            <person name="Grossman A.R."/>
            <person name="Prochnik S.E."/>
        </authorList>
    </citation>
    <scope>NUCLEOTIDE SEQUENCE [LARGE SCALE GENOMIC DNA]</scope>
    <source>
        <strain evidence="2">4086291</strain>
    </source>
</reference>
<proteinExistence type="predicted"/>
<gene>
    <name evidence="2" type="ORF">BU14_0328s0013</name>
</gene>
<dbReference type="AlphaFoldDB" id="A0A1X6NYR1"/>
<sequence>MPATPPTPPPADPPPPPPPPAPCRFRAGNDVSWVHPTTEVPQKYGAPRMAGLEVMDDNADAAAQTELLIALLPPPDQGPRPRRNCGLTGCGQAHLMDAATFIFEEWEQVPRELIVHCWVKQGFASVEGYVDEILPLLRGKSL</sequence>
<name>A0A1X6NYR1_PORUM</name>
<feature type="region of interest" description="Disordered" evidence="1">
    <location>
        <begin position="1"/>
        <end position="30"/>
    </location>
</feature>